<feature type="region of interest" description="Disordered" evidence="1">
    <location>
        <begin position="30"/>
        <end position="158"/>
    </location>
</feature>
<keyword evidence="2" id="KW-0812">Transmembrane</keyword>
<dbReference type="PANTHER" id="PTHR35035">
    <property type="entry name" value="DISCOIDIN-INDUCING COMPLEX SUBUNIT B"/>
    <property type="match status" value="1"/>
</dbReference>
<feature type="signal peptide" evidence="3">
    <location>
        <begin position="1"/>
        <end position="20"/>
    </location>
</feature>
<keyword evidence="2" id="KW-1133">Transmembrane helix</keyword>
<evidence type="ECO:0000256" key="3">
    <source>
        <dbReference type="SAM" id="SignalP"/>
    </source>
</evidence>
<dbReference type="InParanoid" id="A0A151Z563"/>
<dbReference type="InterPro" id="IPR053370">
    <property type="entry name" value="QS_Complex_Regulator"/>
</dbReference>
<dbReference type="AlphaFoldDB" id="A0A151Z563"/>
<sequence length="1083" mass="112129">MMKSKIILSLLLAFILVSHGFVQQNLAGSASSVESSDNAPSTTTTTTATTTTTTTSSSSSDVPSTTTTTTTGSTAPSSSVESSDNAPSTTTTTTTTTTTSSSSDVPSTTTTTTSGSTAPSSSDNPPSPSPSPSTSPSPSPSPTPTPTPSQDPVWNATVGDFNDPTNWNDGFVPSAGNNVTINTASAKAIITAPTNLGSGEIYLDNGADLDVRSTLTVGFINVLNENSTLFAESSSINATVINDGTVYLNNVTVSAIKNSNVVTISGPGSFSLTNSFHFMANNAVLNLGSSQLVNGSSNILMNSTSANFAGSNTVINQAQVLVSSDSNATFTSSTQIGGTAILEVQGQATFSQSPLVLSGTANITGDGLSNIVLQSVALTLNDQSQIISASTVQLTGNKTNLQLNDGSSININGGSLSSTGYVVDINDNAGIYLTNSGELNFANNQILLSANGSISNNGGLLTINGEVYASDTTQILVQNGAFNSATTTYTLSGNAMITVFNSQHNATDSTYNVNGASISYSSSVLNLDNSQYFLNASTLLLSNITSPNFSLLSATMGSNVKVNQQSSLSLSSNFTFSMGSQLSIDNSLVNISSPSFQLNDQSSITVTSTSTVTVINGYPLTFANSSTFTVSQSQLNINDNANIGIFNVKSSNVFIGPQGQLITTGFIGSNVKLFTGYENPAFANVLVNQIGGVFTLSPYVMTLRNAQLSLSQSEIVGTFSFNSINMTGSNLTLSANIHSTSDIYMDTNSLLTVDDTFNLDCNINGGELVNTPNGVITVTNQNAIIATNVVNSGIFNIQTGATIQQFANFAPVFNVTQVTMFVSKFTQANPTSVTNVVQGAIYASNQINIMDGTVNLSNGGLVNLADATPLISIGQGAILSGTGYVNGTLSVQGQVGSSTAPTKIAVKGTYAQQANSSLILTVTDTTNYSTLNVTGQANLQGNLIVVLTAPLPVTKDQSDIKLNLITFGSSVGKFDKVTYQLPPNAQQDGCNSYDITNSGISVTFGCLTPPPTPTPTHQIDSSDGTSNKSHNGKMRPGAVVGIIFAVLAFLGLIGVAIFFVHKKRNNRNPLGINEPLLNRKELN</sequence>
<organism evidence="4 5">
    <name type="scientific">Tieghemostelium lacteum</name>
    <name type="common">Slime mold</name>
    <name type="synonym">Dictyostelium lacteum</name>
    <dbReference type="NCBI Taxonomy" id="361077"/>
    <lineage>
        <taxon>Eukaryota</taxon>
        <taxon>Amoebozoa</taxon>
        <taxon>Evosea</taxon>
        <taxon>Eumycetozoa</taxon>
        <taxon>Dictyostelia</taxon>
        <taxon>Dictyosteliales</taxon>
        <taxon>Raperosteliaceae</taxon>
        <taxon>Tieghemostelium</taxon>
    </lineage>
</organism>
<evidence type="ECO:0000313" key="5">
    <source>
        <dbReference type="Proteomes" id="UP000076078"/>
    </source>
</evidence>
<proteinExistence type="predicted"/>
<evidence type="ECO:0008006" key="6">
    <source>
        <dbReference type="Google" id="ProtNLM"/>
    </source>
</evidence>
<feature type="compositionally biased region" description="Pro residues" evidence="1">
    <location>
        <begin position="125"/>
        <end position="149"/>
    </location>
</feature>
<accession>A0A151Z563</accession>
<dbReference type="EMBL" id="LODT01000042">
    <property type="protein sequence ID" value="KYQ89113.1"/>
    <property type="molecule type" value="Genomic_DNA"/>
</dbReference>
<keyword evidence="5" id="KW-1185">Reference proteome</keyword>
<keyword evidence="3" id="KW-0732">Signal</keyword>
<evidence type="ECO:0000256" key="2">
    <source>
        <dbReference type="SAM" id="Phobius"/>
    </source>
</evidence>
<dbReference type="OMA" id="INIMDGT"/>
<evidence type="ECO:0000256" key="1">
    <source>
        <dbReference type="SAM" id="MobiDB-lite"/>
    </source>
</evidence>
<keyword evidence="2" id="KW-0472">Membrane</keyword>
<feature type="chain" id="PRO_5007592843" description="Transmembrane protein" evidence="3">
    <location>
        <begin position="21"/>
        <end position="1083"/>
    </location>
</feature>
<protein>
    <recommendedName>
        <fullName evidence="6">Transmembrane protein</fullName>
    </recommendedName>
</protein>
<dbReference type="PANTHER" id="PTHR35035:SF4">
    <property type="entry name" value="TRANSMEMBRANE PROTEIN"/>
    <property type="match status" value="1"/>
</dbReference>
<dbReference type="STRING" id="361077.A0A151Z563"/>
<comment type="caution">
    <text evidence="4">The sequence shown here is derived from an EMBL/GenBank/DDBJ whole genome shotgun (WGS) entry which is preliminary data.</text>
</comment>
<evidence type="ECO:0000313" key="4">
    <source>
        <dbReference type="EMBL" id="KYQ89113.1"/>
    </source>
</evidence>
<dbReference type="Proteomes" id="UP000076078">
    <property type="component" value="Unassembled WGS sequence"/>
</dbReference>
<feature type="transmembrane region" description="Helical" evidence="2">
    <location>
        <begin position="1038"/>
        <end position="1060"/>
    </location>
</feature>
<reference evidence="4 5" key="1">
    <citation type="submission" date="2015-12" db="EMBL/GenBank/DDBJ databases">
        <title>Dictyostelia acquired genes for synthesis and detection of signals that induce cell-type specialization by lateral gene transfer from prokaryotes.</title>
        <authorList>
            <person name="Gloeckner G."/>
            <person name="Schaap P."/>
        </authorList>
    </citation>
    <scope>NUCLEOTIDE SEQUENCE [LARGE SCALE GENOMIC DNA]</scope>
    <source>
        <strain evidence="4 5">TK</strain>
    </source>
</reference>
<feature type="compositionally biased region" description="Low complexity" evidence="1">
    <location>
        <begin position="35"/>
        <end position="124"/>
    </location>
</feature>
<feature type="compositionally biased region" description="Polar residues" evidence="1">
    <location>
        <begin position="1017"/>
        <end position="1029"/>
    </location>
</feature>
<feature type="region of interest" description="Disordered" evidence="1">
    <location>
        <begin position="1011"/>
        <end position="1032"/>
    </location>
</feature>
<gene>
    <name evidence="4" type="ORF">DLAC_10345</name>
</gene>
<name>A0A151Z563_TIELA</name>